<protein>
    <submittedName>
        <fullName evidence="2">Isoleucyl-tRNA synthetase</fullName>
    </submittedName>
</protein>
<dbReference type="GO" id="GO:0004534">
    <property type="term" value="F:5'-3' RNA exonuclease activity"/>
    <property type="evidence" value="ECO:0007669"/>
    <property type="project" value="TreeGrafter"/>
</dbReference>
<gene>
    <name evidence="2" type="ORF">MPEBLZ_00359</name>
</gene>
<reference evidence="2 3" key="1">
    <citation type="submission" date="2015-09" db="EMBL/GenBank/DDBJ databases">
        <title>A metagenomics-based metabolic model of nitrate-dependent anaerobic oxidation of methane by Methanoperedens-like archaea.</title>
        <authorList>
            <person name="Arshad A."/>
            <person name="Speth D.R."/>
            <person name="De Graaf R.M."/>
            <person name="Op Den Camp H.J."/>
            <person name="Jetten M.S."/>
            <person name="Welte C.U."/>
        </authorList>
    </citation>
    <scope>NUCLEOTIDE SEQUENCE [LARGE SCALE GENOMIC DNA]</scope>
</reference>
<dbReference type="GO" id="GO:0035312">
    <property type="term" value="F:5'-3' DNA exonuclease activity"/>
    <property type="evidence" value="ECO:0007669"/>
    <property type="project" value="TreeGrafter"/>
</dbReference>
<dbReference type="Proteomes" id="UP000050360">
    <property type="component" value="Unassembled WGS sequence"/>
</dbReference>
<accession>A0A0N8KRI5</accession>
<evidence type="ECO:0000259" key="1">
    <source>
        <dbReference type="SMART" id="SM00481"/>
    </source>
</evidence>
<dbReference type="GO" id="GO:0004812">
    <property type="term" value="F:aminoacyl-tRNA ligase activity"/>
    <property type="evidence" value="ECO:0007669"/>
    <property type="project" value="UniProtKB-KW"/>
</dbReference>
<dbReference type="SMART" id="SM00481">
    <property type="entry name" value="POLIIIAc"/>
    <property type="match status" value="1"/>
</dbReference>
<dbReference type="Pfam" id="PF02811">
    <property type="entry name" value="PHP"/>
    <property type="match status" value="1"/>
</dbReference>
<sequence length="229" mass="25378">MYNLDLHVHSIYSHDSTLQLEQIIRISRKRGLSGIAITDHNTMAGAVKMKSLAGDDFMVIAGSEISTDKGDVIGLFLNENITSRRFIDVIDIIKDQGGISILPHPYKNKFANPADLIVDVDMVEVMNSRISKKLNEKASILSKKFEKRIVAGSDAHTSFEIGRVRTILTGEQIFNNSEDLRKYLLNGKVNAWGNASPFHIRMLSAGIGKYNKAGITGLFNAGLHKILLR</sequence>
<feature type="domain" description="Polymerase/histidinol phosphatase N-terminal" evidence="1">
    <location>
        <begin position="4"/>
        <end position="69"/>
    </location>
</feature>
<dbReference type="AlphaFoldDB" id="A0A0N8KRI5"/>
<dbReference type="InterPro" id="IPR003141">
    <property type="entry name" value="Pol/His_phosphatase_N"/>
</dbReference>
<dbReference type="InterPro" id="IPR004013">
    <property type="entry name" value="PHP_dom"/>
</dbReference>
<dbReference type="InterPro" id="IPR016195">
    <property type="entry name" value="Pol/histidinol_Pase-like"/>
</dbReference>
<dbReference type="Gene3D" id="3.20.20.140">
    <property type="entry name" value="Metal-dependent hydrolases"/>
    <property type="match status" value="1"/>
</dbReference>
<comment type="caution">
    <text evidence="2">The sequence shown here is derived from an EMBL/GenBank/DDBJ whole genome shotgun (WGS) entry which is preliminary data.</text>
</comment>
<dbReference type="PANTHER" id="PTHR42924">
    <property type="entry name" value="EXONUCLEASE"/>
    <property type="match status" value="1"/>
</dbReference>
<evidence type="ECO:0000313" key="3">
    <source>
        <dbReference type="Proteomes" id="UP000050360"/>
    </source>
</evidence>
<evidence type="ECO:0000313" key="2">
    <source>
        <dbReference type="EMBL" id="KPQ45034.1"/>
    </source>
</evidence>
<name>A0A0N8KRI5_9EURY</name>
<organism evidence="2 3">
    <name type="scientific">Candidatus Methanoperedens nitratireducens</name>
    <dbReference type="NCBI Taxonomy" id="1392998"/>
    <lineage>
        <taxon>Archaea</taxon>
        <taxon>Methanobacteriati</taxon>
        <taxon>Methanobacteriota</taxon>
        <taxon>Stenosarchaea group</taxon>
        <taxon>Methanomicrobia</taxon>
        <taxon>Methanosarcinales</taxon>
        <taxon>ANME-2 cluster</taxon>
        <taxon>Candidatus Methanoperedentaceae</taxon>
        <taxon>Candidatus Methanoperedens</taxon>
    </lineage>
</organism>
<dbReference type="EMBL" id="LKCM01000030">
    <property type="protein sequence ID" value="KPQ45034.1"/>
    <property type="molecule type" value="Genomic_DNA"/>
</dbReference>
<keyword evidence="2" id="KW-0436">Ligase</keyword>
<dbReference type="InterPro" id="IPR052018">
    <property type="entry name" value="PHP_domain"/>
</dbReference>
<dbReference type="Pfam" id="PF13263">
    <property type="entry name" value="PHP_C"/>
    <property type="match status" value="1"/>
</dbReference>
<dbReference type="CDD" id="cd07432">
    <property type="entry name" value="PHP_HisPPase"/>
    <property type="match status" value="1"/>
</dbReference>
<dbReference type="SUPFAM" id="SSF89550">
    <property type="entry name" value="PHP domain-like"/>
    <property type="match status" value="1"/>
</dbReference>
<proteinExistence type="predicted"/>
<keyword evidence="2" id="KW-0030">Aminoacyl-tRNA synthetase</keyword>
<dbReference type="PANTHER" id="PTHR42924:SF3">
    <property type="entry name" value="POLYMERASE_HISTIDINOL PHOSPHATASE N-TERMINAL DOMAIN-CONTAINING PROTEIN"/>
    <property type="match status" value="1"/>
</dbReference>